<dbReference type="Pfam" id="PF07660">
    <property type="entry name" value="STN"/>
    <property type="match status" value="1"/>
</dbReference>
<dbReference type="Pfam" id="PF07715">
    <property type="entry name" value="Plug"/>
    <property type="match status" value="1"/>
</dbReference>
<dbReference type="InterPro" id="IPR023997">
    <property type="entry name" value="TonB-dep_OMP_SusC/RagA_CS"/>
</dbReference>
<evidence type="ECO:0000313" key="9">
    <source>
        <dbReference type="EMBL" id="SJZ56557.1"/>
    </source>
</evidence>
<dbReference type="InterPro" id="IPR008969">
    <property type="entry name" value="CarboxyPept-like_regulatory"/>
</dbReference>
<comment type="similarity">
    <text evidence="7">Belongs to the TonB-dependent receptor family.</text>
</comment>
<gene>
    <name evidence="9" type="ORF">SAMN04488128_101744</name>
</gene>
<evidence type="ECO:0000256" key="4">
    <source>
        <dbReference type="ARBA" id="ARBA00022692"/>
    </source>
</evidence>
<dbReference type="NCBIfam" id="TIGR04057">
    <property type="entry name" value="SusC_RagA_signa"/>
    <property type="match status" value="1"/>
</dbReference>
<dbReference type="AlphaFoldDB" id="A0A1T4LPJ3"/>
<dbReference type="InterPro" id="IPR023996">
    <property type="entry name" value="TonB-dep_OMP_SusC/RagA"/>
</dbReference>
<dbReference type="SUPFAM" id="SSF56935">
    <property type="entry name" value="Porins"/>
    <property type="match status" value="1"/>
</dbReference>
<dbReference type="InterPro" id="IPR037066">
    <property type="entry name" value="Plug_dom_sf"/>
</dbReference>
<dbReference type="STRING" id="634771.SAMN04488128_101744"/>
<keyword evidence="2 7" id="KW-0813">Transport</keyword>
<dbReference type="SUPFAM" id="SSF49464">
    <property type="entry name" value="Carboxypeptidase regulatory domain-like"/>
    <property type="match status" value="1"/>
</dbReference>
<name>A0A1T4LPJ3_9BACT</name>
<accession>A0A1T4LPJ3</accession>
<protein>
    <submittedName>
        <fullName evidence="9">TonB-linked outer membrane protein, SusC/RagA family</fullName>
    </submittedName>
</protein>
<dbReference type="Proteomes" id="UP000190367">
    <property type="component" value="Unassembled WGS sequence"/>
</dbReference>
<evidence type="ECO:0000256" key="1">
    <source>
        <dbReference type="ARBA" id="ARBA00004571"/>
    </source>
</evidence>
<organism evidence="9 10">
    <name type="scientific">Chitinophaga eiseniae</name>
    <dbReference type="NCBI Taxonomy" id="634771"/>
    <lineage>
        <taxon>Bacteria</taxon>
        <taxon>Pseudomonadati</taxon>
        <taxon>Bacteroidota</taxon>
        <taxon>Chitinophagia</taxon>
        <taxon>Chitinophagales</taxon>
        <taxon>Chitinophagaceae</taxon>
        <taxon>Chitinophaga</taxon>
    </lineage>
</organism>
<dbReference type="InterPro" id="IPR011662">
    <property type="entry name" value="Secretin/TonB_short_N"/>
</dbReference>
<dbReference type="Gene3D" id="2.40.170.20">
    <property type="entry name" value="TonB-dependent receptor, beta-barrel domain"/>
    <property type="match status" value="1"/>
</dbReference>
<evidence type="ECO:0000313" key="10">
    <source>
        <dbReference type="Proteomes" id="UP000190367"/>
    </source>
</evidence>
<evidence type="ECO:0000256" key="3">
    <source>
        <dbReference type="ARBA" id="ARBA00022452"/>
    </source>
</evidence>
<dbReference type="FunFam" id="2.170.130.10:FF:000003">
    <property type="entry name" value="SusC/RagA family TonB-linked outer membrane protein"/>
    <property type="match status" value="1"/>
</dbReference>
<reference evidence="10" key="1">
    <citation type="submission" date="2017-02" db="EMBL/GenBank/DDBJ databases">
        <authorList>
            <person name="Varghese N."/>
            <person name="Submissions S."/>
        </authorList>
    </citation>
    <scope>NUCLEOTIDE SEQUENCE [LARGE SCALE GENOMIC DNA]</scope>
    <source>
        <strain evidence="10">DSM 22224</strain>
    </source>
</reference>
<evidence type="ECO:0000256" key="7">
    <source>
        <dbReference type="PROSITE-ProRule" id="PRU01360"/>
    </source>
</evidence>
<evidence type="ECO:0000256" key="5">
    <source>
        <dbReference type="ARBA" id="ARBA00023136"/>
    </source>
</evidence>
<keyword evidence="4 7" id="KW-0812">Transmembrane</keyword>
<evidence type="ECO:0000259" key="8">
    <source>
        <dbReference type="SMART" id="SM00965"/>
    </source>
</evidence>
<evidence type="ECO:0000256" key="6">
    <source>
        <dbReference type="ARBA" id="ARBA00023237"/>
    </source>
</evidence>
<dbReference type="Gene3D" id="2.60.40.1120">
    <property type="entry name" value="Carboxypeptidase-like, regulatory domain"/>
    <property type="match status" value="1"/>
</dbReference>
<comment type="subcellular location">
    <subcellularLocation>
        <location evidence="1 7">Cell outer membrane</location>
        <topology evidence="1 7">Multi-pass membrane protein</topology>
    </subcellularLocation>
</comment>
<feature type="domain" description="Secretin/TonB short N-terminal" evidence="8">
    <location>
        <begin position="73"/>
        <end position="124"/>
    </location>
</feature>
<dbReference type="SMART" id="SM00965">
    <property type="entry name" value="STN"/>
    <property type="match status" value="1"/>
</dbReference>
<dbReference type="InterPro" id="IPR039426">
    <property type="entry name" value="TonB-dep_rcpt-like"/>
</dbReference>
<dbReference type="EMBL" id="FUWZ01000001">
    <property type="protein sequence ID" value="SJZ56557.1"/>
    <property type="molecule type" value="Genomic_DNA"/>
</dbReference>
<dbReference type="Gene3D" id="2.170.130.10">
    <property type="entry name" value="TonB-dependent receptor, plug domain"/>
    <property type="match status" value="1"/>
</dbReference>
<evidence type="ECO:0000256" key="2">
    <source>
        <dbReference type="ARBA" id="ARBA00022448"/>
    </source>
</evidence>
<dbReference type="InterPro" id="IPR012910">
    <property type="entry name" value="Plug_dom"/>
</dbReference>
<sequence>MQVKAICNSGPGCHPKKAGLFNKLLLVMKLTSLLLLMGILQVSATTSAQTVTWSARAVSLQRVLNVIRQQTGYAFFYDREDLKNTAPVTVELKNATLQTAMDMVLQHQSLSYEVQGNTVFITRNEKTTKNIQPTESNTPPPVTISGKVVDETGAAIPGASVMVKGTTKGAITTPNGEFQIAGVDENAVITITSIGYTAQEISLKGKTHLNIVLQSDVASLKQLVVVGYGTQKKANLTGAVSSIGSKELANRPVTSVSNALQGTMPGVTVTAAKSGQPGSDGGSIRIRGIGTLNTADPVIVIDGVVTNVSSLNNINPDDIASMSVLKDAASAAIYGSRAANGVILITTKQGKKGAPQVTYNAYVGKQKATGLPDFLPSWQVAELENQASINEGSAPKYTAEQIAKYKDGSDPYNYPNTDWLGLFYKGSGIQQNHYLGVSGGSEKTQYALSLGLFDENGIVKETNAKRYTTRLNITSEVANHVKVNANIGFTSTGQTEPSNPYTGDFQQLVRQINRINPRIPYKYANGHYGAIGDGNPMAWLEGNSKNTYSYYDLVGNVGVDWEIIKGLHFKPSLAYIMKINHIKKFRADQQYYNANGDKTFYQGPSSVTDQNNFGNTVTQQALLEYTKSFNKHNFKILGGFSQEQTKYSFDEGYRKGYLNNELTDLNLGGTEGQYALNYSYELGLRSWFGRLNYDFDGKYLLEANLRYDGSSRFAPGNRWGTFPSFSAGWNIDREAFFDALKPAVSNLKLRASWGQLGNQYVKGKDDAKYPTFPYYPYIFTALGDQNYVFGGTAAGVVPGVAPINGANPDIKWETTTEAGVGIDAGFLNGKLNFSADYFHKKTNGILLAVPVGAAYGFQDPVQNAGAVLNRGWEFLLSYADNKGDFNYSASFNTAFIHNEVTDLRGSGPIINGYTFKQVGYPVNSIYGYVADGIFQSKEEIKNSPFQLPTTAPGDLKYRDKDGNDTINGADREYLGSYFPKVTFGLNLTASWKNFDIGIFLQGAAGVKNYIDAGKIGAVGGNANKPTSAFLDSWTTANPGASMPRTWYNYKQNDPSGTPSSFWVKDGSYLRLKNLQIGYSLPEKVIKRIGLTKLRFYYSGQNILTFDHLYKWIDPEASITSSIYYYPQVKVHTFGVNVSF</sequence>
<dbReference type="NCBIfam" id="TIGR04056">
    <property type="entry name" value="OMP_RagA_SusC"/>
    <property type="match status" value="1"/>
</dbReference>
<keyword evidence="10" id="KW-1185">Reference proteome</keyword>
<dbReference type="Pfam" id="PF13715">
    <property type="entry name" value="CarbopepD_reg_2"/>
    <property type="match status" value="1"/>
</dbReference>
<dbReference type="GO" id="GO:0009279">
    <property type="term" value="C:cell outer membrane"/>
    <property type="evidence" value="ECO:0007669"/>
    <property type="project" value="UniProtKB-SubCell"/>
</dbReference>
<keyword evidence="6 7" id="KW-0998">Cell outer membrane</keyword>
<keyword evidence="3 7" id="KW-1134">Transmembrane beta strand</keyword>
<dbReference type="Gene3D" id="3.55.50.30">
    <property type="match status" value="1"/>
</dbReference>
<dbReference type="PROSITE" id="PS52016">
    <property type="entry name" value="TONB_DEPENDENT_REC_3"/>
    <property type="match status" value="1"/>
</dbReference>
<keyword evidence="5 7" id="KW-0472">Membrane</keyword>
<dbReference type="InterPro" id="IPR036942">
    <property type="entry name" value="Beta-barrel_TonB_sf"/>
</dbReference>
<proteinExistence type="inferred from homology"/>